<dbReference type="Gene3D" id="3.40.50.300">
    <property type="entry name" value="P-loop containing nucleotide triphosphate hydrolases"/>
    <property type="match status" value="2"/>
</dbReference>
<dbReference type="PROSITE" id="PS51192">
    <property type="entry name" value="HELICASE_ATP_BIND_1"/>
    <property type="match status" value="1"/>
</dbReference>
<evidence type="ECO:0000256" key="16">
    <source>
        <dbReference type="SAM" id="MobiDB-lite"/>
    </source>
</evidence>
<evidence type="ECO:0000256" key="13">
    <source>
        <dbReference type="ARBA" id="ARBA00038757"/>
    </source>
</evidence>
<evidence type="ECO:0000259" key="17">
    <source>
        <dbReference type="PROSITE" id="PS51192"/>
    </source>
</evidence>
<evidence type="ECO:0000256" key="15">
    <source>
        <dbReference type="RuleBase" id="RU365068"/>
    </source>
</evidence>
<evidence type="ECO:0000256" key="2">
    <source>
        <dbReference type="ARBA" id="ARBA00022517"/>
    </source>
</evidence>
<evidence type="ECO:0000256" key="11">
    <source>
        <dbReference type="ARBA" id="ARBA00037566"/>
    </source>
</evidence>
<dbReference type="CDD" id="cd18787">
    <property type="entry name" value="SF2_C_DEAD"/>
    <property type="match status" value="1"/>
</dbReference>
<proteinExistence type="inferred from homology"/>
<keyword evidence="8 15" id="KW-0694">RNA-binding</keyword>
<dbReference type="SUPFAM" id="SSF52540">
    <property type="entry name" value="P-loop containing nucleoside triphosphate hydrolases"/>
    <property type="match status" value="1"/>
</dbReference>
<comment type="subunit">
    <text evidence="13">Component of pre-60S ribosomal complexes.</text>
</comment>
<dbReference type="Pfam" id="PF23681">
    <property type="entry name" value="CTT_SPB4"/>
    <property type="match status" value="1"/>
</dbReference>
<dbReference type="AlphaFoldDB" id="A0A0F7J3J4"/>
<evidence type="ECO:0000256" key="12">
    <source>
        <dbReference type="ARBA" id="ARBA00038002"/>
    </source>
</evidence>
<evidence type="ECO:0000256" key="3">
    <source>
        <dbReference type="ARBA" id="ARBA00022552"/>
    </source>
</evidence>
<keyword evidence="2" id="KW-0690">Ribosome biogenesis</keyword>
<sequence length="636" mass="71057">MAPAKVALKRNPRSWDALATPLAQWILDAVQTLGFPQMTPVQAATIPHFMGNKDVVVEVRFAQAVTGSGKTIAFLLPVVQRILRLEEPTKKHHVAAIIVSPTRELAAQIHTVLLSLLEFHAPSAEILSYLKDNEKRPSTAAPVIVPQLLVGGTTSTAQDAQFFMRHSPNVLISSPGRLVELLSSPHVHCPQSSFEMLVLDEADRLLDLGFKQDLQGIISQLPKQRRTGLFSASVSEAVSEIIRVGLRNPVKIEVRVKMKDGGVLEDRKTPASLKMTYMVTPATHKLPALAQLLEKLPIRPQRTIVFLSTCAAVDYFQHVLPGLLLPAGFSLIPLHGKHPAKVREKNFAKFLGSVSPTVLVTTDLAARGLDIPQVDLVVQMDPPSDPKVFIHRSGRAGRAGRKGLAVVMLHPGREEDYVRFLEIRKTPIVPLDRPQVAISEDTAAAATEKMRKLAGTDRAIYDKAQRAFVSWVRSYSAHQATSIFRVADLDWADLANAWGLLRLPRMPELKNWKGDKTLGVEMMDWDAFAYKDKARERARQEALEAQRNGAVEEQRKADKSRKRKNEAWSNKTGHEEQRVERREKRHKRKEAEKKASMTEEEKLDKAKLDELIRRVREQNLAKAAAAKDDEFEGFDD</sequence>
<evidence type="ECO:0000259" key="18">
    <source>
        <dbReference type="PROSITE" id="PS51194"/>
    </source>
</evidence>
<evidence type="ECO:0000256" key="14">
    <source>
        <dbReference type="RuleBase" id="RU000492"/>
    </source>
</evidence>
<dbReference type="SMART" id="SM00490">
    <property type="entry name" value="HELICc"/>
    <property type="match status" value="1"/>
</dbReference>
<keyword evidence="5 14" id="KW-0378">Hydrolase</keyword>
<feature type="domain" description="Helicase C-terminal" evidence="18">
    <location>
        <begin position="288"/>
        <end position="439"/>
    </location>
</feature>
<keyword evidence="6 14" id="KW-0347">Helicase</keyword>
<dbReference type="PROSITE" id="PS00039">
    <property type="entry name" value="DEAD_ATP_HELICASE"/>
    <property type="match status" value="1"/>
</dbReference>
<dbReference type="GO" id="GO:0003724">
    <property type="term" value="F:RNA helicase activity"/>
    <property type="evidence" value="ECO:0007669"/>
    <property type="project" value="UniProtKB-EC"/>
</dbReference>
<evidence type="ECO:0000256" key="6">
    <source>
        <dbReference type="ARBA" id="ARBA00022806"/>
    </source>
</evidence>
<dbReference type="PROSITE" id="PS51194">
    <property type="entry name" value="HELICASE_CTER"/>
    <property type="match status" value="1"/>
</dbReference>
<comment type="similarity">
    <text evidence="12">Belongs to the DEAD box helicase family. DDX55/SPB4 subfamily.</text>
</comment>
<dbReference type="InterPro" id="IPR001650">
    <property type="entry name" value="Helicase_C-like"/>
</dbReference>
<feature type="compositionally biased region" description="Basic and acidic residues" evidence="16">
    <location>
        <begin position="589"/>
        <end position="607"/>
    </location>
</feature>
<protein>
    <recommendedName>
        <fullName evidence="15">ATP-dependent RNA helicase</fullName>
        <ecNumber evidence="15">3.6.4.13</ecNumber>
    </recommendedName>
</protein>
<feature type="region of interest" description="Disordered" evidence="16">
    <location>
        <begin position="539"/>
        <end position="607"/>
    </location>
</feature>
<comment type="function">
    <text evidence="15">RNA helicase.</text>
</comment>
<accession>A0A0F7J3J4</accession>
<gene>
    <name evidence="19" type="primary">Sbp4</name>
</gene>
<evidence type="ECO:0000256" key="9">
    <source>
        <dbReference type="ARBA" id="ARBA00023054"/>
    </source>
</evidence>
<dbReference type="GO" id="GO:0016887">
    <property type="term" value="F:ATP hydrolysis activity"/>
    <property type="evidence" value="ECO:0007669"/>
    <property type="project" value="RHEA"/>
</dbReference>
<feature type="domain" description="Helicase ATP-binding" evidence="17">
    <location>
        <begin position="61"/>
        <end position="252"/>
    </location>
</feature>
<dbReference type="InterPro" id="IPR056330">
    <property type="entry name" value="CTT_SPB4"/>
</dbReference>
<dbReference type="InterPro" id="IPR000629">
    <property type="entry name" value="RNA-helicase_DEAD-box_CS"/>
</dbReference>
<evidence type="ECO:0000256" key="4">
    <source>
        <dbReference type="ARBA" id="ARBA00022741"/>
    </source>
</evidence>
<evidence type="ECO:0000256" key="8">
    <source>
        <dbReference type="ARBA" id="ARBA00022884"/>
    </source>
</evidence>
<dbReference type="InterPro" id="IPR011545">
    <property type="entry name" value="DEAD/DEAH_box_helicase_dom"/>
</dbReference>
<dbReference type="Pfam" id="PF00270">
    <property type="entry name" value="DEAD"/>
    <property type="match status" value="1"/>
</dbReference>
<comment type="function">
    <text evidence="11">ATP-binding RNA helicase involved in the biogenesis of 60S ribosomal subunits. Binds 90S pre-ribosomal particles and dissociates from pre-60S ribosomal particles after processing of 27SB pre-rRNA. Required for the normal formation of 18S rRNA through the processing of pre-rRNAs at sites A0, A1 and A2, and the normal formation of 25S and 5.8S rRNAs through the processing of pre-rRNAs at sites C1 and C2.</text>
</comment>
<dbReference type="InterPro" id="IPR014001">
    <property type="entry name" value="Helicase_ATP-bd"/>
</dbReference>
<keyword evidence="9" id="KW-0175">Coiled coil</keyword>
<reference evidence="19" key="1">
    <citation type="journal article" date="2015" name="BMC Evol. Biol.">
        <title>Phylogenomics of asexual Epichloe fungal endophytes forming associations with perennial ryegrass.</title>
        <authorList>
            <person name="Hettiarachchige I.K."/>
            <person name="Ekanayake P.N."/>
            <person name="Mann R.C."/>
            <person name="Guthridge K.M."/>
            <person name="Sawbridge T.I."/>
            <person name="Spangenberg G.C."/>
            <person name="Forster J.W."/>
        </authorList>
    </citation>
    <scope>NUCLEOTIDE SEQUENCE</scope>
    <source>
        <strain evidence="19">E1</strain>
    </source>
</reference>
<keyword evidence="4 14" id="KW-0547">Nucleotide-binding</keyword>
<comment type="subcellular location">
    <subcellularLocation>
        <location evidence="1">Nucleus</location>
        <location evidence="1">Nucleolus</location>
    </subcellularLocation>
</comment>
<evidence type="ECO:0000256" key="7">
    <source>
        <dbReference type="ARBA" id="ARBA00022840"/>
    </source>
</evidence>
<dbReference type="Pfam" id="PF13959">
    <property type="entry name" value="CTE_SPB4"/>
    <property type="match status" value="1"/>
</dbReference>
<dbReference type="GO" id="GO:0003723">
    <property type="term" value="F:RNA binding"/>
    <property type="evidence" value="ECO:0007669"/>
    <property type="project" value="UniProtKB-UniRule"/>
</dbReference>
<dbReference type="InterPro" id="IPR027417">
    <property type="entry name" value="P-loop_NTPase"/>
</dbReference>
<evidence type="ECO:0000256" key="1">
    <source>
        <dbReference type="ARBA" id="ARBA00004604"/>
    </source>
</evidence>
<feature type="compositionally biased region" description="Basic and acidic residues" evidence="16">
    <location>
        <begin position="539"/>
        <end position="557"/>
    </location>
</feature>
<dbReference type="CDD" id="cd17960">
    <property type="entry name" value="DEADc_DDX55"/>
    <property type="match status" value="1"/>
</dbReference>
<dbReference type="EMBL" id="KP834447">
    <property type="protein sequence ID" value="AKH04986.1"/>
    <property type="molecule type" value="Genomic_DNA"/>
</dbReference>
<feature type="compositionally biased region" description="Basic and acidic residues" evidence="16">
    <location>
        <begin position="572"/>
        <end position="582"/>
    </location>
</feature>
<keyword evidence="10" id="KW-0539">Nucleus</keyword>
<organism evidence="19">
    <name type="scientific">Epichloe sp. LpTG-4</name>
    <dbReference type="NCBI Taxonomy" id="1648837"/>
    <lineage>
        <taxon>Eukaryota</taxon>
        <taxon>Fungi</taxon>
        <taxon>Dikarya</taxon>
        <taxon>Ascomycota</taxon>
        <taxon>Pezizomycotina</taxon>
        <taxon>Sordariomycetes</taxon>
        <taxon>Hypocreomycetidae</taxon>
        <taxon>Hypocreales</taxon>
        <taxon>Clavicipitaceae</taxon>
        <taxon>Epichloe</taxon>
    </lineage>
</organism>
<evidence type="ECO:0000313" key="19">
    <source>
        <dbReference type="EMBL" id="AKH04986.1"/>
    </source>
</evidence>
<keyword evidence="7 14" id="KW-0067">ATP-binding</keyword>
<evidence type="ECO:0000256" key="10">
    <source>
        <dbReference type="ARBA" id="ARBA00023242"/>
    </source>
</evidence>
<comment type="domain">
    <text evidence="15">The Q motif is unique to and characteristic of the DEAD box family of RNA helicases and controls ATP binding and hydrolysis.</text>
</comment>
<dbReference type="SMART" id="SM00487">
    <property type="entry name" value="DEXDc"/>
    <property type="match status" value="1"/>
</dbReference>
<dbReference type="GO" id="GO:0005730">
    <property type="term" value="C:nucleolus"/>
    <property type="evidence" value="ECO:0007669"/>
    <property type="project" value="UniProtKB-SubCell"/>
</dbReference>
<dbReference type="GO" id="GO:0006364">
    <property type="term" value="P:rRNA processing"/>
    <property type="evidence" value="ECO:0007669"/>
    <property type="project" value="UniProtKB-KW"/>
</dbReference>
<comment type="catalytic activity">
    <reaction evidence="15">
        <text>ATP + H2O = ADP + phosphate + H(+)</text>
        <dbReference type="Rhea" id="RHEA:13065"/>
        <dbReference type="ChEBI" id="CHEBI:15377"/>
        <dbReference type="ChEBI" id="CHEBI:15378"/>
        <dbReference type="ChEBI" id="CHEBI:30616"/>
        <dbReference type="ChEBI" id="CHEBI:43474"/>
        <dbReference type="ChEBI" id="CHEBI:456216"/>
        <dbReference type="EC" id="3.6.4.13"/>
    </reaction>
</comment>
<dbReference type="GO" id="GO:0005524">
    <property type="term" value="F:ATP binding"/>
    <property type="evidence" value="ECO:0007669"/>
    <property type="project" value="UniProtKB-UniRule"/>
</dbReference>
<dbReference type="PANTHER" id="PTHR24031">
    <property type="entry name" value="RNA HELICASE"/>
    <property type="match status" value="1"/>
</dbReference>
<keyword evidence="3" id="KW-0698">rRNA processing</keyword>
<dbReference type="SMART" id="SM01178">
    <property type="entry name" value="DUF4217"/>
    <property type="match status" value="1"/>
</dbReference>
<evidence type="ECO:0000256" key="5">
    <source>
        <dbReference type="ARBA" id="ARBA00022801"/>
    </source>
</evidence>
<dbReference type="InterPro" id="IPR025313">
    <property type="entry name" value="SPB4-like_CTE"/>
</dbReference>
<dbReference type="EC" id="3.6.4.13" evidence="15"/>
<name>A0A0F7J3J4_9HYPO</name>
<dbReference type="Pfam" id="PF00271">
    <property type="entry name" value="Helicase_C"/>
    <property type="match status" value="1"/>
</dbReference>